<feature type="signal peptide" evidence="1">
    <location>
        <begin position="1"/>
        <end position="19"/>
    </location>
</feature>
<feature type="chain" id="PRO_5039890816" evidence="1">
    <location>
        <begin position="20"/>
        <end position="176"/>
    </location>
</feature>
<dbReference type="KEGG" id="sliu:111350948"/>
<dbReference type="GeneID" id="111350948"/>
<dbReference type="RefSeq" id="XP_022818444.1">
    <property type="nucleotide sequence ID" value="XM_022962676.1"/>
</dbReference>
<sequence length="176" mass="19337">MKSFIVIIVLSALVASYEAFVLPSRVISGRHDAFVSSRQMTDAFTLVYDDTAVNGTIMTSAEVEAKNDGWRLLYEVSCSAPAAVGRVKNSFVTYQGPTNTVIDRITITPQINPANVYHSALGTNNMEVRLLSNISQPIQATVRLYQQRSGAGKAFGEPAFHLMFFVLIYFGISNFT</sequence>
<evidence type="ECO:0000256" key="1">
    <source>
        <dbReference type="SAM" id="SignalP"/>
    </source>
</evidence>
<protein>
    <submittedName>
        <fullName evidence="3">Uncharacterized protein LOC111350948</fullName>
    </submittedName>
</protein>
<accession>A0A9J7ILK2</accession>
<keyword evidence="2" id="KW-1185">Reference proteome</keyword>
<name>A0A9J7ILK2_SPOLT</name>
<organism evidence="2 3">
    <name type="scientific">Spodoptera litura</name>
    <name type="common">Asian cotton leafworm</name>
    <dbReference type="NCBI Taxonomy" id="69820"/>
    <lineage>
        <taxon>Eukaryota</taxon>
        <taxon>Metazoa</taxon>
        <taxon>Ecdysozoa</taxon>
        <taxon>Arthropoda</taxon>
        <taxon>Hexapoda</taxon>
        <taxon>Insecta</taxon>
        <taxon>Pterygota</taxon>
        <taxon>Neoptera</taxon>
        <taxon>Endopterygota</taxon>
        <taxon>Lepidoptera</taxon>
        <taxon>Glossata</taxon>
        <taxon>Ditrysia</taxon>
        <taxon>Noctuoidea</taxon>
        <taxon>Noctuidae</taxon>
        <taxon>Amphipyrinae</taxon>
        <taxon>Spodoptera</taxon>
    </lineage>
</organism>
<keyword evidence="1" id="KW-0732">Signal</keyword>
<dbReference type="AlphaFoldDB" id="A0A9J7ILK2"/>
<evidence type="ECO:0000313" key="3">
    <source>
        <dbReference type="RefSeq" id="XP_022818444.1"/>
    </source>
</evidence>
<dbReference type="OrthoDB" id="10319247at2759"/>
<dbReference type="Proteomes" id="UP000301870">
    <property type="component" value="Chromosome 12"/>
</dbReference>
<gene>
    <name evidence="3" type="primary">LOC111350948</name>
</gene>
<evidence type="ECO:0000313" key="2">
    <source>
        <dbReference type="Proteomes" id="UP000301870"/>
    </source>
</evidence>
<proteinExistence type="predicted"/>
<reference evidence="3" key="1">
    <citation type="submission" date="2025-08" db="UniProtKB">
        <authorList>
            <consortium name="RefSeq"/>
        </authorList>
    </citation>
    <scope>IDENTIFICATION</scope>
    <source>
        <strain evidence="3">Ishihara</strain>
        <tissue evidence="3">Whole body</tissue>
    </source>
</reference>